<dbReference type="EMBL" id="BKCJ011192304">
    <property type="protein sequence ID" value="GFD01598.1"/>
    <property type="molecule type" value="Genomic_DNA"/>
</dbReference>
<evidence type="ECO:0000313" key="1">
    <source>
        <dbReference type="EMBL" id="GFD01598.1"/>
    </source>
</evidence>
<reference evidence="1" key="1">
    <citation type="journal article" date="2019" name="Sci. Rep.">
        <title>Draft genome of Tanacetum cinerariifolium, the natural source of mosquito coil.</title>
        <authorList>
            <person name="Yamashiro T."/>
            <person name="Shiraishi A."/>
            <person name="Satake H."/>
            <person name="Nakayama K."/>
        </authorList>
    </citation>
    <scope>NUCLEOTIDE SEQUENCE</scope>
</reference>
<comment type="caution">
    <text evidence="1">The sequence shown here is derived from an EMBL/GenBank/DDBJ whole genome shotgun (WGS) entry which is preliminary data.</text>
</comment>
<organism evidence="1">
    <name type="scientific">Tanacetum cinerariifolium</name>
    <name type="common">Dalmatian daisy</name>
    <name type="synonym">Chrysanthemum cinerariifolium</name>
    <dbReference type="NCBI Taxonomy" id="118510"/>
    <lineage>
        <taxon>Eukaryota</taxon>
        <taxon>Viridiplantae</taxon>
        <taxon>Streptophyta</taxon>
        <taxon>Embryophyta</taxon>
        <taxon>Tracheophyta</taxon>
        <taxon>Spermatophyta</taxon>
        <taxon>Magnoliopsida</taxon>
        <taxon>eudicotyledons</taxon>
        <taxon>Gunneridae</taxon>
        <taxon>Pentapetalae</taxon>
        <taxon>asterids</taxon>
        <taxon>campanulids</taxon>
        <taxon>Asterales</taxon>
        <taxon>Asteraceae</taxon>
        <taxon>Asteroideae</taxon>
        <taxon>Anthemideae</taxon>
        <taxon>Anthemidinae</taxon>
        <taxon>Tanacetum</taxon>
    </lineage>
</organism>
<name>A0A699SX31_TANCI</name>
<protein>
    <submittedName>
        <fullName evidence="1">Uncharacterized protein</fullName>
    </submittedName>
</protein>
<accession>A0A699SX31</accession>
<sequence>MRLPAQPCPDECAYSALRLVFLPPQLVAARAGALAAGGALRRSAWLLRTAGVCVLLALCPSNLRDSKARRHLASRVAAARALYQPGANDGPFCPKPLCAFPRLAPGQLGVDTVGRSSGVSGPVGRRI</sequence>
<dbReference type="AlphaFoldDB" id="A0A699SX31"/>
<gene>
    <name evidence="1" type="ORF">Tci_873567</name>
</gene>
<proteinExistence type="predicted"/>